<protein>
    <recommendedName>
        <fullName evidence="4">DUF4388 domain-containing protein</fullName>
    </recommendedName>
</protein>
<dbReference type="AlphaFoldDB" id="A0A841C1L4"/>
<organism evidence="2 3">
    <name type="scientific">Allocatelliglobosispora scoriae</name>
    <dbReference type="NCBI Taxonomy" id="643052"/>
    <lineage>
        <taxon>Bacteria</taxon>
        <taxon>Bacillati</taxon>
        <taxon>Actinomycetota</taxon>
        <taxon>Actinomycetes</taxon>
        <taxon>Micromonosporales</taxon>
        <taxon>Micromonosporaceae</taxon>
        <taxon>Allocatelliglobosispora</taxon>
    </lineage>
</organism>
<evidence type="ECO:0000313" key="2">
    <source>
        <dbReference type="EMBL" id="MBB5872761.1"/>
    </source>
</evidence>
<comment type="caution">
    <text evidence="2">The sequence shown here is derived from an EMBL/GenBank/DDBJ whole genome shotgun (WGS) entry which is preliminary data.</text>
</comment>
<feature type="region of interest" description="Disordered" evidence="1">
    <location>
        <begin position="247"/>
        <end position="270"/>
    </location>
</feature>
<name>A0A841C1L4_9ACTN</name>
<dbReference type="Proteomes" id="UP000587527">
    <property type="component" value="Unassembled WGS sequence"/>
</dbReference>
<dbReference type="EMBL" id="JACHMN010000003">
    <property type="protein sequence ID" value="MBB5872761.1"/>
    <property type="molecule type" value="Genomic_DNA"/>
</dbReference>
<accession>A0A841C1L4</accession>
<evidence type="ECO:0008006" key="4">
    <source>
        <dbReference type="Google" id="ProtNLM"/>
    </source>
</evidence>
<evidence type="ECO:0000313" key="3">
    <source>
        <dbReference type="Proteomes" id="UP000587527"/>
    </source>
</evidence>
<evidence type="ECO:0000256" key="1">
    <source>
        <dbReference type="SAM" id="MobiDB-lite"/>
    </source>
</evidence>
<keyword evidence="3" id="KW-1185">Reference proteome</keyword>
<sequence>MALSPGPVLVRDALELWCAAGASGALRVLEAPGGVIHLVGGRIAYAESPVTTSLERQLAATGRVSTEAWRAAAATGRAQARIGDELIEAALVSRLELEALAEIAIHDAAFFLLDLVAMARFEPGARHPLGHRRLLDLRAVCQEAERRRRLLADAWPDQAIDTAAVLPVSRLTGQVVALTALQWEVVANANRRRSPIDLARLLGRDTFGVLLEVRRMARAGLVEAGRQGGSAASESVAAARAAAAVAQQTEPVRRGPARSGKRKAAVAEAPTTLDRRTIPQQRRPVPVEQIAPHASDEHRLSDQVLTRLIAGLTAL</sequence>
<feature type="compositionally biased region" description="Basic residues" evidence="1">
    <location>
        <begin position="255"/>
        <end position="264"/>
    </location>
</feature>
<gene>
    <name evidence="2" type="ORF">F4553_006195</name>
</gene>
<reference evidence="2 3" key="1">
    <citation type="submission" date="2020-08" db="EMBL/GenBank/DDBJ databases">
        <title>Sequencing the genomes of 1000 actinobacteria strains.</title>
        <authorList>
            <person name="Klenk H.-P."/>
        </authorList>
    </citation>
    <scope>NUCLEOTIDE SEQUENCE [LARGE SCALE GENOMIC DNA]</scope>
    <source>
        <strain evidence="2 3">DSM 45362</strain>
    </source>
</reference>
<dbReference type="RefSeq" id="WP_184842893.1">
    <property type="nucleotide sequence ID" value="NZ_JACHMN010000003.1"/>
</dbReference>
<proteinExistence type="predicted"/>